<dbReference type="EMBL" id="JARKNE010000012">
    <property type="protein sequence ID" value="KAK5774354.1"/>
    <property type="molecule type" value="Genomic_DNA"/>
</dbReference>
<gene>
    <name evidence="2" type="ORF">PVK06_042209</name>
</gene>
<keyword evidence="3" id="KW-1185">Reference proteome</keyword>
<comment type="caution">
    <text evidence="2">The sequence shown here is derived from an EMBL/GenBank/DDBJ whole genome shotgun (WGS) entry which is preliminary data.</text>
</comment>
<sequence>MEGYYNPRGDSTIHQGLTDPSTGIETPGHTRALLSQICISPTRVMVQLINYRAGTKLIRKFPVSSKGFFVTLTLLDSSLLRILGVLKMADVQDIDGKPCEEKLPSTSLKHETRDEILSRHRKEISQLQNKEIELKRQQRRVARLNRRLKRSRWKKRSLSYLLI</sequence>
<organism evidence="2 3">
    <name type="scientific">Gossypium arboreum</name>
    <name type="common">Tree cotton</name>
    <name type="synonym">Gossypium nanking</name>
    <dbReference type="NCBI Taxonomy" id="29729"/>
    <lineage>
        <taxon>Eukaryota</taxon>
        <taxon>Viridiplantae</taxon>
        <taxon>Streptophyta</taxon>
        <taxon>Embryophyta</taxon>
        <taxon>Tracheophyta</taxon>
        <taxon>Spermatophyta</taxon>
        <taxon>Magnoliopsida</taxon>
        <taxon>eudicotyledons</taxon>
        <taxon>Gunneridae</taxon>
        <taxon>Pentapetalae</taxon>
        <taxon>rosids</taxon>
        <taxon>malvids</taxon>
        <taxon>Malvales</taxon>
        <taxon>Malvaceae</taxon>
        <taxon>Malvoideae</taxon>
        <taxon>Gossypium</taxon>
    </lineage>
</organism>
<evidence type="ECO:0000256" key="1">
    <source>
        <dbReference type="SAM" id="Coils"/>
    </source>
</evidence>
<name>A0ABR0MK62_GOSAR</name>
<protein>
    <submittedName>
        <fullName evidence="2">Uncharacterized protein</fullName>
    </submittedName>
</protein>
<proteinExistence type="predicted"/>
<keyword evidence="1" id="KW-0175">Coiled coil</keyword>
<dbReference type="Proteomes" id="UP001358586">
    <property type="component" value="Chromosome 12"/>
</dbReference>
<evidence type="ECO:0000313" key="2">
    <source>
        <dbReference type="EMBL" id="KAK5774354.1"/>
    </source>
</evidence>
<reference evidence="2 3" key="1">
    <citation type="submission" date="2023-03" db="EMBL/GenBank/DDBJ databases">
        <title>WGS of Gossypium arboreum.</title>
        <authorList>
            <person name="Yu D."/>
        </authorList>
    </citation>
    <scope>NUCLEOTIDE SEQUENCE [LARGE SCALE GENOMIC DNA]</scope>
    <source>
        <tissue evidence="2">Leaf</tissue>
    </source>
</reference>
<feature type="coiled-coil region" evidence="1">
    <location>
        <begin position="117"/>
        <end position="154"/>
    </location>
</feature>
<evidence type="ECO:0000313" key="3">
    <source>
        <dbReference type="Proteomes" id="UP001358586"/>
    </source>
</evidence>
<accession>A0ABR0MK62</accession>